<organism evidence="1 2">
    <name type="scientific">Lyophyllum shimeji</name>
    <name type="common">Hon-shimeji</name>
    <name type="synonym">Tricholoma shimeji</name>
    <dbReference type="NCBI Taxonomy" id="47721"/>
    <lineage>
        <taxon>Eukaryota</taxon>
        <taxon>Fungi</taxon>
        <taxon>Dikarya</taxon>
        <taxon>Basidiomycota</taxon>
        <taxon>Agaricomycotina</taxon>
        <taxon>Agaricomycetes</taxon>
        <taxon>Agaricomycetidae</taxon>
        <taxon>Agaricales</taxon>
        <taxon>Tricholomatineae</taxon>
        <taxon>Lyophyllaceae</taxon>
        <taxon>Lyophyllum</taxon>
    </lineage>
</organism>
<protein>
    <submittedName>
        <fullName evidence="1">Uncharacterized protein</fullName>
    </submittedName>
</protein>
<dbReference type="Gene3D" id="1.20.1050.10">
    <property type="match status" value="1"/>
</dbReference>
<dbReference type="AlphaFoldDB" id="A0A9P3PXI1"/>
<dbReference type="InterPro" id="IPR036282">
    <property type="entry name" value="Glutathione-S-Trfase_C_sf"/>
</dbReference>
<name>A0A9P3PXI1_LYOSH</name>
<gene>
    <name evidence="1" type="ORF">LshimejAT787_1303000</name>
</gene>
<keyword evidence="2" id="KW-1185">Reference proteome</keyword>
<dbReference type="Proteomes" id="UP001063166">
    <property type="component" value="Unassembled WGS sequence"/>
</dbReference>
<proteinExistence type="predicted"/>
<evidence type="ECO:0000313" key="1">
    <source>
        <dbReference type="EMBL" id="GLB43399.1"/>
    </source>
</evidence>
<comment type="caution">
    <text evidence="1">The sequence shown here is derived from an EMBL/GenBank/DDBJ whole genome shotgun (WGS) entry which is preliminary data.</text>
</comment>
<dbReference type="EMBL" id="BRPK01000013">
    <property type="protein sequence ID" value="GLB43399.1"/>
    <property type="molecule type" value="Genomic_DNA"/>
</dbReference>
<dbReference type="OrthoDB" id="249703at2759"/>
<reference evidence="1" key="1">
    <citation type="submission" date="2022-07" db="EMBL/GenBank/DDBJ databases">
        <title>The genome of Lyophyllum shimeji provides insight into the initial evolution of ectomycorrhizal fungal genome.</title>
        <authorList>
            <person name="Kobayashi Y."/>
            <person name="Shibata T."/>
            <person name="Hirakawa H."/>
            <person name="Shigenobu S."/>
            <person name="Nishiyama T."/>
            <person name="Yamada A."/>
            <person name="Hasebe M."/>
            <person name="Kawaguchi M."/>
        </authorList>
    </citation>
    <scope>NUCLEOTIDE SEQUENCE</scope>
    <source>
        <strain evidence="1">AT787</strain>
    </source>
</reference>
<sequence>MASDCGSRLLSAGGTRIDGSVVVAVPLEKEVRCEPTYEGYNQAIGSCFPCERLLVTYARCRRHYPEQAENIAGEDLTVADLSNLPCGTMVAKAGSDVMDSKPDVARWFRDISRPPPSEINAREINEPAGEWRSYGTRSRTAWQESPTCM</sequence>
<dbReference type="SUPFAM" id="SSF47616">
    <property type="entry name" value="GST C-terminal domain-like"/>
    <property type="match status" value="1"/>
</dbReference>
<accession>A0A9P3PXI1</accession>
<evidence type="ECO:0000313" key="2">
    <source>
        <dbReference type="Proteomes" id="UP001063166"/>
    </source>
</evidence>